<evidence type="ECO:0000256" key="3">
    <source>
        <dbReference type="SAM" id="SignalP"/>
    </source>
</evidence>
<evidence type="ECO:0000256" key="2">
    <source>
        <dbReference type="ARBA" id="ARBA00023128"/>
    </source>
</evidence>
<gene>
    <name evidence="4" type="ORF">EUX98_g7858</name>
</gene>
<keyword evidence="3" id="KW-0732">Signal</keyword>
<evidence type="ECO:0000313" key="5">
    <source>
        <dbReference type="Proteomes" id="UP000308730"/>
    </source>
</evidence>
<accession>A0A4S4MKT2</accession>
<name>A0A4S4MKT2_9APHY</name>
<keyword evidence="5" id="KW-1185">Reference proteome</keyword>
<dbReference type="InterPro" id="IPR029035">
    <property type="entry name" value="DHS-like_NAD/FAD-binding_dom"/>
</dbReference>
<feature type="signal peptide" evidence="3">
    <location>
        <begin position="1"/>
        <end position="16"/>
    </location>
</feature>
<reference evidence="4 5" key="1">
    <citation type="submission" date="2019-02" db="EMBL/GenBank/DDBJ databases">
        <title>Genome sequencing of the rare red list fungi Antrodiella citrinella (Flaviporus citrinellus).</title>
        <authorList>
            <person name="Buettner E."/>
            <person name="Kellner H."/>
        </authorList>
    </citation>
    <scope>NUCLEOTIDE SEQUENCE [LARGE SCALE GENOMIC DNA]</scope>
    <source>
        <strain evidence="4 5">DSM 108506</strain>
    </source>
</reference>
<evidence type="ECO:0008006" key="6">
    <source>
        <dbReference type="Google" id="ProtNLM"/>
    </source>
</evidence>
<protein>
    <recommendedName>
        <fullName evidence="6">Deacetylase sirtuin-type domain-containing protein</fullName>
    </recommendedName>
</protein>
<dbReference type="Proteomes" id="UP000308730">
    <property type="component" value="Unassembled WGS sequence"/>
</dbReference>
<organism evidence="4 5">
    <name type="scientific">Antrodiella citrinella</name>
    <dbReference type="NCBI Taxonomy" id="2447956"/>
    <lineage>
        <taxon>Eukaryota</taxon>
        <taxon>Fungi</taxon>
        <taxon>Dikarya</taxon>
        <taxon>Basidiomycota</taxon>
        <taxon>Agaricomycotina</taxon>
        <taxon>Agaricomycetes</taxon>
        <taxon>Polyporales</taxon>
        <taxon>Steccherinaceae</taxon>
        <taxon>Antrodiella</taxon>
    </lineage>
</organism>
<evidence type="ECO:0000313" key="4">
    <source>
        <dbReference type="EMBL" id="THH26329.1"/>
    </source>
</evidence>
<proteinExistence type="predicted"/>
<comment type="subcellular location">
    <subcellularLocation>
        <location evidence="1">Mitochondrion</location>
    </subcellularLocation>
</comment>
<dbReference type="EMBL" id="SGPM01000364">
    <property type="protein sequence ID" value="THH26329.1"/>
    <property type="molecule type" value="Genomic_DNA"/>
</dbReference>
<dbReference type="GO" id="GO:0005739">
    <property type="term" value="C:mitochondrion"/>
    <property type="evidence" value="ECO:0007669"/>
    <property type="project" value="UniProtKB-SubCell"/>
</dbReference>
<dbReference type="OrthoDB" id="424302at2759"/>
<evidence type="ECO:0000256" key="1">
    <source>
        <dbReference type="ARBA" id="ARBA00004173"/>
    </source>
</evidence>
<dbReference type="Gene3D" id="3.40.50.1110">
    <property type="entry name" value="SGNH hydrolase"/>
    <property type="match status" value="1"/>
</dbReference>
<dbReference type="SUPFAM" id="SSF52467">
    <property type="entry name" value="DHS-like NAD/FAD-binding domain"/>
    <property type="match status" value="1"/>
</dbReference>
<dbReference type="InterPro" id="IPR036514">
    <property type="entry name" value="SGNH_hydro_sf"/>
</dbReference>
<dbReference type="AlphaFoldDB" id="A0A4S4MKT2"/>
<feature type="chain" id="PRO_5020367144" description="Deacetylase sirtuin-type domain-containing protein" evidence="3">
    <location>
        <begin position="17"/>
        <end position="420"/>
    </location>
</feature>
<dbReference type="SUPFAM" id="SSF52266">
    <property type="entry name" value="SGNH hydrolase"/>
    <property type="match status" value="1"/>
</dbReference>
<comment type="caution">
    <text evidence="4">The sequence shown here is derived from an EMBL/GenBank/DDBJ whole genome shotgun (WGS) entry which is preliminary data.</text>
</comment>
<sequence length="420" mass="45590">MFHLWALLPYFVAASASILPIPFPPILGWLGDSGSSSSSSSTKNPFSAKQIQRLVVFGDSYSVQNVGDGRIQWPDWVASPDYANVELFDFAQSGATCSEALTPRTFPAIMQDELPLFTAQQQNGTLPKLNAGETLFAAWIGTNDVGRGVFVERGPGAGGHASGHDELCRGVGAEGVRARRPELPLVERTSTPFNSLVHSYRRRWSRSNGAPMLPQLDAYISRYYTIAHNATLFHYHDAGAHHRGGTPCTRFMLSALAPTARRSHSLLMDVIEDPQSYLNGTAPFNVTGRASVLKSARDRKQLSFLSDDLSPYVCPSHRYADIDSCDRLFLVGTTLATFSAFRLLKHALTHNKPVLMLNVGPTRADGLPGLEKIEVASGLVLRDVVKTVLGSQASDDPIVAGMLTSGIVKRPPEDDAEIDA</sequence>
<keyword evidence="2" id="KW-0496">Mitochondrion</keyword>